<gene>
    <name evidence="1" type="ORF">Fmac_026515</name>
</gene>
<protein>
    <submittedName>
        <fullName evidence="1">Uncharacterized protein</fullName>
    </submittedName>
</protein>
<comment type="caution">
    <text evidence="1">The sequence shown here is derived from an EMBL/GenBank/DDBJ whole genome shotgun (WGS) entry which is preliminary data.</text>
</comment>
<dbReference type="Proteomes" id="UP001603857">
    <property type="component" value="Unassembled WGS sequence"/>
</dbReference>
<dbReference type="AlphaFoldDB" id="A0ABD1LF40"/>
<proteinExistence type="predicted"/>
<dbReference type="EMBL" id="JBGMDY010000009">
    <property type="protein sequence ID" value="KAL2322136.1"/>
    <property type="molecule type" value="Genomic_DNA"/>
</dbReference>
<name>A0ABD1LF40_9FABA</name>
<sequence>MHDRSFERKLNPLLVTMTLSWRRSKAWHSGEPPGGVHSRGTASDILEEGGHDVKSTWPLWARPHTCYMLDRALTTRLKAIADSLRHGTIDDLAHLASAPTISPSTIAPAGNRTRDLALISIVSATGQLMTWPTWSPHQHYNGNYNGKQGCKAEKIQKDCLSSDGSLQLRNIKLESLVIADQHAAMNMYPGPVHIARHTLGIGFTRSIGPMITHDFCVPLVPQRLLVVLLVHTTVGSSTGALGLKDTVGESKKFYFPFPSSQALRDMVKACFIISFENLPFQSDARTTTLIHTIDGRRGSIHRRGGDFSIGSPIRHATTFWLLYFSSSFLCNSLDQSPLVIGRPSRLAYNRRDSKGKSVKDEKRIPFPINQAEVVNQMVYQRPPLTPLG</sequence>
<accession>A0ABD1LF40</accession>
<keyword evidence="2" id="KW-1185">Reference proteome</keyword>
<evidence type="ECO:0000313" key="1">
    <source>
        <dbReference type="EMBL" id="KAL2322136.1"/>
    </source>
</evidence>
<evidence type="ECO:0000313" key="2">
    <source>
        <dbReference type="Proteomes" id="UP001603857"/>
    </source>
</evidence>
<reference evidence="1 2" key="1">
    <citation type="submission" date="2024-08" db="EMBL/GenBank/DDBJ databases">
        <title>Insights into the chromosomal genome structure of Flemingia macrophylla.</title>
        <authorList>
            <person name="Ding Y."/>
            <person name="Zhao Y."/>
            <person name="Bi W."/>
            <person name="Wu M."/>
            <person name="Zhao G."/>
            <person name="Gong Y."/>
            <person name="Li W."/>
            <person name="Zhang P."/>
        </authorList>
    </citation>
    <scope>NUCLEOTIDE SEQUENCE [LARGE SCALE GENOMIC DNA]</scope>
    <source>
        <strain evidence="1">DYQJB</strain>
        <tissue evidence="1">Leaf</tissue>
    </source>
</reference>
<organism evidence="1 2">
    <name type="scientific">Flemingia macrophylla</name>
    <dbReference type="NCBI Taxonomy" id="520843"/>
    <lineage>
        <taxon>Eukaryota</taxon>
        <taxon>Viridiplantae</taxon>
        <taxon>Streptophyta</taxon>
        <taxon>Embryophyta</taxon>
        <taxon>Tracheophyta</taxon>
        <taxon>Spermatophyta</taxon>
        <taxon>Magnoliopsida</taxon>
        <taxon>eudicotyledons</taxon>
        <taxon>Gunneridae</taxon>
        <taxon>Pentapetalae</taxon>
        <taxon>rosids</taxon>
        <taxon>fabids</taxon>
        <taxon>Fabales</taxon>
        <taxon>Fabaceae</taxon>
        <taxon>Papilionoideae</taxon>
        <taxon>50 kb inversion clade</taxon>
        <taxon>NPAAA clade</taxon>
        <taxon>indigoferoid/millettioid clade</taxon>
        <taxon>Phaseoleae</taxon>
        <taxon>Flemingia</taxon>
    </lineage>
</organism>